<dbReference type="InterPro" id="IPR036425">
    <property type="entry name" value="MoaB/Mog-like_dom_sf"/>
</dbReference>
<evidence type="ECO:0000256" key="6">
    <source>
        <dbReference type="ARBA" id="ARBA00022505"/>
    </source>
</evidence>
<dbReference type="EC" id="2.10.1.1" evidence="4 9"/>
<evidence type="ECO:0000256" key="7">
    <source>
        <dbReference type="ARBA" id="ARBA00023150"/>
    </source>
</evidence>
<evidence type="ECO:0000256" key="4">
    <source>
        <dbReference type="ARBA" id="ARBA00013269"/>
    </source>
</evidence>
<name>A0ABS4I3G3_9BACL</name>
<dbReference type="InterPro" id="IPR005111">
    <property type="entry name" value="MoeA_C_domain_IV"/>
</dbReference>
<keyword evidence="6 9" id="KW-0500">Molybdenum</keyword>
<keyword evidence="9" id="KW-0479">Metal-binding</keyword>
<keyword evidence="12" id="KW-1185">Reference proteome</keyword>
<dbReference type="Pfam" id="PF03453">
    <property type="entry name" value="MoeA_N"/>
    <property type="match status" value="1"/>
</dbReference>
<dbReference type="SMART" id="SM00852">
    <property type="entry name" value="MoCF_biosynth"/>
    <property type="match status" value="1"/>
</dbReference>
<dbReference type="EMBL" id="JAGGKV010000014">
    <property type="protein sequence ID" value="MBP1965463.1"/>
    <property type="molecule type" value="Genomic_DNA"/>
</dbReference>
<dbReference type="SUPFAM" id="SSF53218">
    <property type="entry name" value="Molybdenum cofactor biosynthesis proteins"/>
    <property type="match status" value="1"/>
</dbReference>
<dbReference type="Pfam" id="PF03454">
    <property type="entry name" value="MoeA_C"/>
    <property type="match status" value="1"/>
</dbReference>
<proteinExistence type="inferred from homology"/>
<dbReference type="Pfam" id="PF00994">
    <property type="entry name" value="MoCF_biosynth"/>
    <property type="match status" value="1"/>
</dbReference>
<comment type="catalytic activity">
    <reaction evidence="8">
        <text>adenylyl-molybdopterin + molybdate = Mo-molybdopterin + AMP + H(+)</text>
        <dbReference type="Rhea" id="RHEA:35047"/>
        <dbReference type="ChEBI" id="CHEBI:15378"/>
        <dbReference type="ChEBI" id="CHEBI:36264"/>
        <dbReference type="ChEBI" id="CHEBI:62727"/>
        <dbReference type="ChEBI" id="CHEBI:71302"/>
        <dbReference type="ChEBI" id="CHEBI:456215"/>
        <dbReference type="EC" id="2.10.1.1"/>
    </reaction>
</comment>
<dbReference type="RefSeq" id="WP_167052526.1">
    <property type="nucleotide sequence ID" value="NZ_JAAOZR010000003.1"/>
</dbReference>
<feature type="domain" description="MoaB/Mog" evidence="10">
    <location>
        <begin position="190"/>
        <end position="328"/>
    </location>
</feature>
<gene>
    <name evidence="11" type="ORF">J2Z65_004701</name>
</gene>
<dbReference type="NCBIfam" id="TIGR00177">
    <property type="entry name" value="molyb_syn"/>
    <property type="match status" value="1"/>
</dbReference>
<dbReference type="Gene3D" id="3.40.980.10">
    <property type="entry name" value="MoaB/Mog-like domain"/>
    <property type="match status" value="1"/>
</dbReference>
<comment type="function">
    <text evidence="1 9">Catalyzes the insertion of molybdate into adenylated molybdopterin with the concomitant release of AMP.</text>
</comment>
<evidence type="ECO:0000256" key="1">
    <source>
        <dbReference type="ARBA" id="ARBA00002901"/>
    </source>
</evidence>
<dbReference type="SUPFAM" id="SSF63882">
    <property type="entry name" value="MoeA N-terminal region -like"/>
    <property type="match status" value="1"/>
</dbReference>
<keyword evidence="7 9" id="KW-0501">Molybdenum cofactor biosynthesis</keyword>
<evidence type="ECO:0000313" key="12">
    <source>
        <dbReference type="Proteomes" id="UP001519344"/>
    </source>
</evidence>
<evidence type="ECO:0000256" key="3">
    <source>
        <dbReference type="ARBA" id="ARBA00010763"/>
    </source>
</evidence>
<dbReference type="PANTHER" id="PTHR10192">
    <property type="entry name" value="MOLYBDOPTERIN BIOSYNTHESIS PROTEIN"/>
    <property type="match status" value="1"/>
</dbReference>
<evidence type="ECO:0000259" key="10">
    <source>
        <dbReference type="SMART" id="SM00852"/>
    </source>
</evidence>
<comment type="cofactor">
    <cofactor evidence="9">
        <name>Mg(2+)</name>
        <dbReference type="ChEBI" id="CHEBI:18420"/>
    </cofactor>
</comment>
<comment type="pathway">
    <text evidence="2 9">Cofactor biosynthesis; molybdopterin biosynthesis.</text>
</comment>
<dbReference type="SUPFAM" id="SSF63867">
    <property type="entry name" value="MoeA C-terminal domain-like"/>
    <property type="match status" value="1"/>
</dbReference>
<keyword evidence="9 11" id="KW-0808">Transferase</keyword>
<dbReference type="InterPro" id="IPR038987">
    <property type="entry name" value="MoeA-like"/>
</dbReference>
<evidence type="ECO:0000313" key="11">
    <source>
        <dbReference type="EMBL" id="MBP1965463.1"/>
    </source>
</evidence>
<dbReference type="InterPro" id="IPR005110">
    <property type="entry name" value="MoeA_linker/N"/>
</dbReference>
<dbReference type="GO" id="GO:0061599">
    <property type="term" value="F:molybdopterin molybdotransferase activity"/>
    <property type="evidence" value="ECO:0007669"/>
    <property type="project" value="UniProtKB-EC"/>
</dbReference>
<evidence type="ECO:0000256" key="5">
    <source>
        <dbReference type="ARBA" id="ARBA00021108"/>
    </source>
</evidence>
<dbReference type="CDD" id="cd00887">
    <property type="entry name" value="MoeA"/>
    <property type="match status" value="1"/>
</dbReference>
<comment type="caution">
    <text evidence="11">The sequence shown here is derived from an EMBL/GenBank/DDBJ whole genome shotgun (WGS) entry which is preliminary data.</text>
</comment>
<dbReference type="InterPro" id="IPR036135">
    <property type="entry name" value="MoeA_linker/N_sf"/>
</dbReference>
<dbReference type="Gene3D" id="3.90.105.10">
    <property type="entry name" value="Molybdopterin biosynthesis moea protein, domain 2"/>
    <property type="match status" value="1"/>
</dbReference>
<dbReference type="PANTHER" id="PTHR10192:SF5">
    <property type="entry name" value="GEPHYRIN"/>
    <property type="match status" value="1"/>
</dbReference>
<dbReference type="Proteomes" id="UP001519344">
    <property type="component" value="Unassembled WGS sequence"/>
</dbReference>
<keyword evidence="9" id="KW-0460">Magnesium</keyword>
<sequence>METTVSGRIAVTVEEGVEQLLSHCTKEIIEDVPLMRATGRVLARDFYSIFPIPHFRKAAMDGYAVHFSKIASATPRKPVVLPVTSELRAGSSMLHEGNQAAVRIYTGAPVPEIYDTVIMQEAVLSLEEEYPNVRFPHPTERGKHIAEIGEDIREGTLILDEGTVITAKEVSILASFGLHEVGVYRKPTVAIIPIGDELQLPGELLKPNHLYESNGFMLEARLKEIGANCLRYDPVPDHPFLIHSAIQTALMDADVILTCGGVSVGKYDYMLQVMKEISNQTLFTQVLLRPGSPTSAFVVNKKLSLHLSGNPSACFTGFELFVKPALLFKSGRKKFRNEVVEALLADDVRKPCPYPRYVRSFAEVRNSTLYVMPLTNDKSGNIAAFANTNALTLIPSGGQGAKKGDKVQLFQI</sequence>
<accession>A0ABS4I3G3</accession>
<dbReference type="InterPro" id="IPR036688">
    <property type="entry name" value="MoeA_C_domain_IV_sf"/>
</dbReference>
<dbReference type="InterPro" id="IPR001453">
    <property type="entry name" value="MoaB/Mog_dom"/>
</dbReference>
<organism evidence="11 12">
    <name type="scientific">Paenibacillus aceris</name>
    <dbReference type="NCBI Taxonomy" id="869555"/>
    <lineage>
        <taxon>Bacteria</taxon>
        <taxon>Bacillati</taxon>
        <taxon>Bacillota</taxon>
        <taxon>Bacilli</taxon>
        <taxon>Bacillales</taxon>
        <taxon>Paenibacillaceae</taxon>
        <taxon>Paenibacillus</taxon>
    </lineage>
</organism>
<dbReference type="Gene3D" id="2.40.340.10">
    <property type="entry name" value="MoeA, C-terminal, domain IV"/>
    <property type="match status" value="1"/>
</dbReference>
<comment type="similarity">
    <text evidence="3 9">Belongs to the MoeA family.</text>
</comment>
<reference evidence="11 12" key="1">
    <citation type="submission" date="2021-03" db="EMBL/GenBank/DDBJ databases">
        <title>Genomic Encyclopedia of Type Strains, Phase IV (KMG-IV): sequencing the most valuable type-strain genomes for metagenomic binning, comparative biology and taxonomic classification.</title>
        <authorList>
            <person name="Goeker M."/>
        </authorList>
    </citation>
    <scope>NUCLEOTIDE SEQUENCE [LARGE SCALE GENOMIC DNA]</scope>
    <source>
        <strain evidence="11 12">DSM 24950</strain>
    </source>
</reference>
<evidence type="ECO:0000256" key="2">
    <source>
        <dbReference type="ARBA" id="ARBA00005046"/>
    </source>
</evidence>
<evidence type="ECO:0000256" key="8">
    <source>
        <dbReference type="ARBA" id="ARBA00047317"/>
    </source>
</evidence>
<dbReference type="NCBIfam" id="NF045515">
    <property type="entry name" value="Glp_gephyrin"/>
    <property type="match status" value="1"/>
</dbReference>
<protein>
    <recommendedName>
        <fullName evidence="5 9">Molybdopterin molybdenumtransferase</fullName>
        <ecNumber evidence="4 9">2.10.1.1</ecNumber>
    </recommendedName>
</protein>
<evidence type="ECO:0000256" key="9">
    <source>
        <dbReference type="RuleBase" id="RU365090"/>
    </source>
</evidence>
<dbReference type="Gene3D" id="2.170.190.11">
    <property type="entry name" value="Molybdopterin biosynthesis moea protein, domain 3"/>
    <property type="match status" value="1"/>
</dbReference>